<organism evidence="8 9">
    <name type="scientific">Ruminococcus difficilis</name>
    <dbReference type="NCBI Taxonomy" id="2763069"/>
    <lineage>
        <taxon>Bacteria</taxon>
        <taxon>Bacillati</taxon>
        <taxon>Bacillota</taxon>
        <taxon>Clostridia</taxon>
        <taxon>Eubacteriales</taxon>
        <taxon>Oscillospiraceae</taxon>
        <taxon>Ruminococcus</taxon>
    </lineage>
</organism>
<keyword evidence="6 7" id="KW-0819">tRNA processing</keyword>
<dbReference type="Pfam" id="PF02390">
    <property type="entry name" value="Methyltransf_4"/>
    <property type="match status" value="1"/>
</dbReference>
<dbReference type="RefSeq" id="WP_201428660.1">
    <property type="nucleotide sequence ID" value="NZ_JAEQMG010000163.1"/>
</dbReference>
<comment type="catalytic activity">
    <reaction evidence="1 7">
        <text>guanosine(46) in tRNA + S-adenosyl-L-methionine = N(7)-methylguanosine(46) in tRNA + S-adenosyl-L-homocysteine</text>
        <dbReference type="Rhea" id="RHEA:42708"/>
        <dbReference type="Rhea" id="RHEA-COMP:10188"/>
        <dbReference type="Rhea" id="RHEA-COMP:10189"/>
        <dbReference type="ChEBI" id="CHEBI:57856"/>
        <dbReference type="ChEBI" id="CHEBI:59789"/>
        <dbReference type="ChEBI" id="CHEBI:74269"/>
        <dbReference type="ChEBI" id="CHEBI:74480"/>
        <dbReference type="EC" id="2.1.1.33"/>
    </reaction>
</comment>
<dbReference type="PANTHER" id="PTHR23417:SF14">
    <property type="entry name" value="PENTACOTRIPEPTIDE-REPEAT REGION OF PRORP DOMAIN-CONTAINING PROTEIN"/>
    <property type="match status" value="1"/>
</dbReference>
<proteinExistence type="inferred from homology"/>
<dbReference type="NCBIfam" id="TIGR00091">
    <property type="entry name" value="tRNA (guanosine(46)-N7)-methyltransferase TrmB"/>
    <property type="match status" value="1"/>
</dbReference>
<dbReference type="GO" id="GO:0043527">
    <property type="term" value="C:tRNA methyltransferase complex"/>
    <property type="evidence" value="ECO:0007669"/>
    <property type="project" value="TreeGrafter"/>
</dbReference>
<evidence type="ECO:0000256" key="6">
    <source>
        <dbReference type="ARBA" id="ARBA00022694"/>
    </source>
</evidence>
<feature type="binding site" evidence="7">
    <location>
        <position position="68"/>
    </location>
    <ligand>
        <name>S-adenosyl-L-methionine</name>
        <dbReference type="ChEBI" id="CHEBI:59789"/>
    </ligand>
</feature>
<dbReference type="PANTHER" id="PTHR23417">
    <property type="entry name" value="3-DEOXY-D-MANNO-OCTULOSONIC-ACID TRANSFERASE/TRNA GUANINE-N 7 - -METHYLTRANSFERASE"/>
    <property type="match status" value="1"/>
</dbReference>
<evidence type="ECO:0000256" key="3">
    <source>
        <dbReference type="ARBA" id="ARBA00022603"/>
    </source>
</evidence>
<gene>
    <name evidence="7 8" type="primary">trmB</name>
    <name evidence="8" type="ORF">JKK62_15195</name>
</gene>
<dbReference type="PROSITE" id="PS51625">
    <property type="entry name" value="SAM_MT_TRMB"/>
    <property type="match status" value="1"/>
</dbReference>
<feature type="binding site" evidence="7">
    <location>
        <position position="43"/>
    </location>
    <ligand>
        <name>S-adenosyl-L-methionine</name>
        <dbReference type="ChEBI" id="CHEBI:59789"/>
    </ligand>
</feature>
<dbReference type="GO" id="GO:0008176">
    <property type="term" value="F:tRNA (guanine(46)-N7)-methyltransferase activity"/>
    <property type="evidence" value="ECO:0007669"/>
    <property type="project" value="UniProtKB-UniRule"/>
</dbReference>
<feature type="binding site" evidence="7">
    <location>
        <position position="101"/>
    </location>
    <ligand>
        <name>S-adenosyl-L-methionine</name>
        <dbReference type="ChEBI" id="CHEBI:59789"/>
    </ligand>
</feature>
<dbReference type="InterPro" id="IPR055361">
    <property type="entry name" value="tRNA_methyltr_TrmB_bact"/>
</dbReference>
<comment type="function">
    <text evidence="2 7">Catalyzes the formation of N(7)-methylguanine at position 46 (m7G46) in tRNA.</text>
</comment>
<keyword evidence="3 7" id="KW-0489">Methyltransferase</keyword>
<keyword evidence="5 7" id="KW-0949">S-adenosyl-L-methionine</keyword>
<evidence type="ECO:0000256" key="7">
    <source>
        <dbReference type="HAMAP-Rule" id="MF_01057"/>
    </source>
</evidence>
<protein>
    <recommendedName>
        <fullName evidence="7">tRNA (guanine-N(7)-)-methyltransferase</fullName>
        <ecNumber evidence="7">2.1.1.33</ecNumber>
    </recommendedName>
    <alternativeName>
        <fullName evidence="7">tRNA (guanine(46)-N(7))-methyltransferase</fullName>
    </alternativeName>
    <alternativeName>
        <fullName evidence="7">tRNA(m7G46)-methyltransferase</fullName>
    </alternativeName>
</protein>
<dbReference type="SUPFAM" id="SSF53335">
    <property type="entry name" value="S-adenosyl-L-methionine-dependent methyltransferases"/>
    <property type="match status" value="1"/>
</dbReference>
<dbReference type="InterPro" id="IPR003358">
    <property type="entry name" value="tRNA_(Gua-N-7)_MeTrfase_Trmb"/>
</dbReference>
<comment type="pathway">
    <text evidence="7">tRNA modification; N(7)-methylguanine-tRNA biosynthesis.</text>
</comment>
<feature type="binding site" evidence="7">
    <location>
        <position position="124"/>
    </location>
    <ligand>
        <name>S-adenosyl-L-methionine</name>
        <dbReference type="ChEBI" id="CHEBI:59789"/>
    </ligand>
</feature>
<name>A0A935C3X7_9FIRM</name>
<comment type="similarity">
    <text evidence="7">Belongs to the class I-like SAM-binding methyltransferase superfamily. TrmB family.</text>
</comment>
<dbReference type="Proteomes" id="UP000633365">
    <property type="component" value="Unassembled WGS sequence"/>
</dbReference>
<reference evidence="8" key="1">
    <citation type="submission" date="2021-01" db="EMBL/GenBank/DDBJ databases">
        <title>Genome public.</title>
        <authorList>
            <person name="Liu C."/>
            <person name="Sun Q."/>
        </authorList>
    </citation>
    <scope>NUCLEOTIDE SEQUENCE</scope>
    <source>
        <strain evidence="8">M6</strain>
    </source>
</reference>
<evidence type="ECO:0000256" key="2">
    <source>
        <dbReference type="ARBA" id="ARBA00003015"/>
    </source>
</evidence>
<dbReference type="Gene3D" id="3.40.50.150">
    <property type="entry name" value="Vaccinia Virus protein VP39"/>
    <property type="match status" value="1"/>
</dbReference>
<dbReference type="HAMAP" id="MF_01057">
    <property type="entry name" value="tRNA_methyltr_TrmB"/>
    <property type="match status" value="1"/>
</dbReference>
<dbReference type="EMBL" id="JAEQMG010000163">
    <property type="protein sequence ID" value="MBK6089970.1"/>
    <property type="molecule type" value="Genomic_DNA"/>
</dbReference>
<keyword evidence="4 7" id="KW-0808">Transferase</keyword>
<evidence type="ECO:0000256" key="4">
    <source>
        <dbReference type="ARBA" id="ARBA00022679"/>
    </source>
</evidence>
<accession>A0A935C3X7</accession>
<feature type="binding site" evidence="7">
    <location>
        <position position="160"/>
    </location>
    <ligand>
        <name>substrate</name>
    </ligand>
</feature>
<comment type="caution">
    <text evidence="8">The sequence shown here is derived from an EMBL/GenBank/DDBJ whole genome shotgun (WGS) entry which is preliminary data.</text>
</comment>
<comment type="caution">
    <text evidence="7">Lacks conserved residue(s) required for the propagation of feature annotation.</text>
</comment>
<dbReference type="InterPro" id="IPR029063">
    <property type="entry name" value="SAM-dependent_MTases_sf"/>
</dbReference>
<keyword evidence="9" id="KW-1185">Reference proteome</keyword>
<sequence>MRIRKKKWAEPELAECRYYINEPEQYRGRWKEFFGNEKPIELEIGCGKCTFSAEKAIRDPDKNFIALDIKSDMLGVGRRNVERIFAENDRSPDNIALVRCNVEQIDKAFSADDHIAVMYINFCNPWPREKHKKRRLTYPRKLKMYRDFLTEDAVIYFKTDDDELFEESIGYFEQAGYTIRFITRDLHHSEVRDNIMTEHEKMFSDEGIPIKYLEATV</sequence>
<evidence type="ECO:0000256" key="1">
    <source>
        <dbReference type="ARBA" id="ARBA00000142"/>
    </source>
</evidence>
<dbReference type="AlphaFoldDB" id="A0A935C3X7"/>
<evidence type="ECO:0000313" key="9">
    <source>
        <dbReference type="Proteomes" id="UP000633365"/>
    </source>
</evidence>
<evidence type="ECO:0000313" key="8">
    <source>
        <dbReference type="EMBL" id="MBK6089970.1"/>
    </source>
</evidence>
<dbReference type="NCBIfam" id="NF001080">
    <property type="entry name" value="PRK00121.2-2"/>
    <property type="match status" value="1"/>
</dbReference>
<dbReference type="EC" id="2.1.1.33" evidence="7"/>
<evidence type="ECO:0000256" key="5">
    <source>
        <dbReference type="ARBA" id="ARBA00022691"/>
    </source>
</evidence>